<dbReference type="GO" id="GO:0003677">
    <property type="term" value="F:DNA binding"/>
    <property type="evidence" value="ECO:0007669"/>
    <property type="project" value="UniProtKB-KW"/>
</dbReference>
<dbReference type="Proteomes" id="UP000193925">
    <property type="component" value="Chromosome AFERRI"/>
</dbReference>
<gene>
    <name evidence="2" type="ORF">AFERRI_190006</name>
    <name evidence="3" type="ORF">AFERRI_50251</name>
</gene>
<keyword evidence="2" id="KW-0238">DNA-binding</keyword>
<dbReference type="PROSITE" id="PS50943">
    <property type="entry name" value="HTH_CROC1"/>
    <property type="match status" value="1"/>
</dbReference>
<dbReference type="CDD" id="cd00093">
    <property type="entry name" value="HTH_XRE"/>
    <property type="match status" value="1"/>
</dbReference>
<reference evidence="3 4" key="3">
    <citation type="submission" date="2017-03" db="EMBL/GenBank/DDBJ databases">
        <authorList>
            <person name="Regsiter A."/>
            <person name="William W."/>
        </authorList>
    </citation>
    <scope>NUCLEOTIDE SEQUENCE [LARGE SCALE GENOMIC DNA]</scope>
    <source>
        <strain evidence="3">PRJEB5721</strain>
    </source>
</reference>
<reference evidence="2" key="2">
    <citation type="submission" date="2014-07" db="EMBL/GenBank/DDBJ databases">
        <title>Initial genome analysis of the psychrotolerant acidophile Acidithiobacillus ferrivorans CF27: insights into iron and sulfur oxidation pathways and into biofilm formation.</title>
        <authorList>
            <person name="Talla E."/>
            <person name="Hedrich S."/>
            <person name="Mangenot S."/>
            <person name="Ji B."/>
            <person name="Johnson D.B."/>
            <person name="Barbe V."/>
            <person name="Bonnefoy V."/>
        </authorList>
    </citation>
    <scope>NUCLEOTIDE SEQUENCE [LARGE SCALE GENOMIC DNA]</scope>
    <source>
        <strain evidence="2">CF27</strain>
    </source>
</reference>
<dbReference type="InterPro" id="IPR013435">
    <property type="entry name" value="Mobile_mystery_prot_A"/>
</dbReference>
<evidence type="ECO:0000259" key="1">
    <source>
        <dbReference type="PROSITE" id="PS50943"/>
    </source>
</evidence>
<dbReference type="Gene3D" id="1.10.260.40">
    <property type="entry name" value="lambda repressor-like DNA-binding domains"/>
    <property type="match status" value="1"/>
</dbReference>
<evidence type="ECO:0000313" key="2">
    <source>
        <dbReference type="EMBL" id="CDQ09128.1"/>
    </source>
</evidence>
<dbReference type="EMBL" id="LT841305">
    <property type="protein sequence ID" value="SMH67050.1"/>
    <property type="molecule type" value="Genomic_DNA"/>
</dbReference>
<reference evidence="2" key="1">
    <citation type="submission" date="2014-03" db="EMBL/GenBank/DDBJ databases">
        <authorList>
            <person name="Genoscope - CEA"/>
        </authorList>
    </citation>
    <scope>NUCLEOTIDE SEQUENCE [LARGE SCALE GENOMIC DNA]</scope>
    <source>
        <strain evidence="2">CF27</strain>
    </source>
</reference>
<sequence>MRPEDRATARRQLDKRLCVLANEEALIRPSRGWVKAIREALGMTTAQLAKRLGVSQPRAVMIEKAEATGSITLESLERAAQALDCRLVYAFVPRKPLDTLVKERARLLAQKRLESASHTMALEAQGVETSDENEQLKRLVQQFIAKSSSKLWEDTD</sequence>
<dbReference type="InterPro" id="IPR010982">
    <property type="entry name" value="Lambda_DNA-bd_dom_sf"/>
</dbReference>
<accession>A0A060UQQ4</accession>
<dbReference type="AlphaFoldDB" id="A0A060UQQ4"/>
<dbReference type="Pfam" id="PF01381">
    <property type="entry name" value="HTH_3"/>
    <property type="match status" value="1"/>
</dbReference>
<dbReference type="SUPFAM" id="SSF47413">
    <property type="entry name" value="lambda repressor-like DNA-binding domains"/>
    <property type="match status" value="1"/>
</dbReference>
<organism evidence="2">
    <name type="scientific">Acidithiobacillus ferrivorans</name>
    <dbReference type="NCBI Taxonomy" id="160808"/>
    <lineage>
        <taxon>Bacteria</taxon>
        <taxon>Pseudomonadati</taxon>
        <taxon>Pseudomonadota</taxon>
        <taxon>Acidithiobacillia</taxon>
        <taxon>Acidithiobacillales</taxon>
        <taxon>Acidithiobacillaceae</taxon>
        <taxon>Acidithiobacillus</taxon>
    </lineage>
</organism>
<dbReference type="EMBL" id="CCCS020000011">
    <property type="protein sequence ID" value="CDQ09128.1"/>
    <property type="molecule type" value="Genomic_DNA"/>
</dbReference>
<dbReference type="NCBIfam" id="TIGR02612">
    <property type="entry name" value="mob_myst_A"/>
    <property type="match status" value="1"/>
</dbReference>
<proteinExistence type="predicted"/>
<dbReference type="InterPro" id="IPR001387">
    <property type="entry name" value="Cro/C1-type_HTH"/>
</dbReference>
<evidence type="ECO:0000313" key="3">
    <source>
        <dbReference type="EMBL" id="SMH67050.1"/>
    </source>
</evidence>
<dbReference type="SMART" id="SM00530">
    <property type="entry name" value="HTH_XRE"/>
    <property type="match status" value="1"/>
</dbReference>
<keyword evidence="4" id="KW-1185">Reference proteome</keyword>
<name>A0A060UQQ4_9PROT</name>
<evidence type="ECO:0000313" key="4">
    <source>
        <dbReference type="Proteomes" id="UP000193925"/>
    </source>
</evidence>
<protein>
    <submittedName>
        <fullName evidence="2">DNA-binding protein</fullName>
    </submittedName>
</protein>
<feature type="domain" description="HTH cro/C1-type" evidence="1">
    <location>
        <begin position="34"/>
        <end position="90"/>
    </location>
</feature>
<dbReference type="RefSeq" id="WP_081919243.1">
    <property type="nucleotide sequence ID" value="NZ_CCCS020000011.1"/>
</dbReference>